<name>A0A841KMV3_9FIRM</name>
<feature type="transmembrane region" description="Helical" evidence="1">
    <location>
        <begin position="93"/>
        <end position="112"/>
    </location>
</feature>
<accession>A0A841KMV3</accession>
<comment type="caution">
    <text evidence="2">The sequence shown here is derived from an EMBL/GenBank/DDBJ whole genome shotgun (WGS) entry which is preliminary data.</text>
</comment>
<sequence>MTFSIILFIISWLCFFIFADKKKLKGFLSTCYLALILGLTTDLLIHHYPLWNYPSSSESHCINRHLADDFGVYFVTTYLFLQTLPKDETRLSIARHIFFWSILAISIEFIAIKTHAMKYGLWWNMRYSYIADWILFLIFYIHHKFYNQLQSNRSIN</sequence>
<proteinExistence type="predicted"/>
<dbReference type="RefSeq" id="WP_408626300.1">
    <property type="nucleotide sequence ID" value="NZ_JACHEN010000004.1"/>
</dbReference>
<gene>
    <name evidence="2" type="ORF">HNQ80_000851</name>
</gene>
<keyword evidence="1" id="KW-0812">Transmembrane</keyword>
<dbReference type="AlphaFoldDB" id="A0A841KMV3"/>
<organism evidence="2 3">
    <name type="scientific">Anaerosolibacter carboniphilus</name>
    <dbReference type="NCBI Taxonomy" id="1417629"/>
    <lineage>
        <taxon>Bacteria</taxon>
        <taxon>Bacillati</taxon>
        <taxon>Bacillota</taxon>
        <taxon>Clostridia</taxon>
        <taxon>Peptostreptococcales</taxon>
        <taxon>Thermotaleaceae</taxon>
        <taxon>Anaerosolibacter</taxon>
    </lineage>
</organism>
<protein>
    <submittedName>
        <fullName evidence="2">Uncharacterized protein</fullName>
    </submittedName>
</protein>
<dbReference type="NCBIfam" id="NF041644">
    <property type="entry name" value="CBO0543_fam"/>
    <property type="match status" value="1"/>
</dbReference>
<dbReference type="InterPro" id="IPR048147">
    <property type="entry name" value="CBO0543-like"/>
</dbReference>
<feature type="transmembrane region" description="Helical" evidence="1">
    <location>
        <begin position="124"/>
        <end position="142"/>
    </location>
</feature>
<keyword evidence="1" id="KW-1133">Transmembrane helix</keyword>
<keyword evidence="3" id="KW-1185">Reference proteome</keyword>
<dbReference type="EMBL" id="JACHEN010000004">
    <property type="protein sequence ID" value="MBB6214766.1"/>
    <property type="molecule type" value="Genomic_DNA"/>
</dbReference>
<dbReference type="Proteomes" id="UP000579281">
    <property type="component" value="Unassembled WGS sequence"/>
</dbReference>
<keyword evidence="1" id="KW-0472">Membrane</keyword>
<feature type="transmembrane region" description="Helical" evidence="1">
    <location>
        <begin position="29"/>
        <end position="50"/>
    </location>
</feature>
<evidence type="ECO:0000256" key="1">
    <source>
        <dbReference type="SAM" id="Phobius"/>
    </source>
</evidence>
<evidence type="ECO:0000313" key="3">
    <source>
        <dbReference type="Proteomes" id="UP000579281"/>
    </source>
</evidence>
<evidence type="ECO:0000313" key="2">
    <source>
        <dbReference type="EMBL" id="MBB6214766.1"/>
    </source>
</evidence>
<reference evidence="2 3" key="1">
    <citation type="submission" date="2020-08" db="EMBL/GenBank/DDBJ databases">
        <title>Genomic Encyclopedia of Type Strains, Phase IV (KMG-IV): sequencing the most valuable type-strain genomes for metagenomic binning, comparative biology and taxonomic classification.</title>
        <authorList>
            <person name="Goeker M."/>
        </authorList>
    </citation>
    <scope>NUCLEOTIDE SEQUENCE [LARGE SCALE GENOMIC DNA]</scope>
    <source>
        <strain evidence="2 3">DSM 103526</strain>
    </source>
</reference>